<protein>
    <submittedName>
        <fullName evidence="2">Protein argonaute 1B-like protein</fullName>
    </submittedName>
</protein>
<organism evidence="2 3">
    <name type="scientific">Leptotrombidium deliense</name>
    <dbReference type="NCBI Taxonomy" id="299467"/>
    <lineage>
        <taxon>Eukaryota</taxon>
        <taxon>Metazoa</taxon>
        <taxon>Ecdysozoa</taxon>
        <taxon>Arthropoda</taxon>
        <taxon>Chelicerata</taxon>
        <taxon>Arachnida</taxon>
        <taxon>Acari</taxon>
        <taxon>Acariformes</taxon>
        <taxon>Trombidiformes</taxon>
        <taxon>Prostigmata</taxon>
        <taxon>Anystina</taxon>
        <taxon>Parasitengona</taxon>
        <taxon>Trombiculoidea</taxon>
        <taxon>Trombiculidae</taxon>
        <taxon>Leptotrombidium</taxon>
    </lineage>
</organism>
<dbReference type="GO" id="GO:0003676">
    <property type="term" value="F:nucleic acid binding"/>
    <property type="evidence" value="ECO:0007669"/>
    <property type="project" value="InterPro"/>
</dbReference>
<dbReference type="InterPro" id="IPR036397">
    <property type="entry name" value="RNaseH_sf"/>
</dbReference>
<name>A0A443RSW0_9ACAR</name>
<dbReference type="OrthoDB" id="445936at2759"/>
<sequence length="83" mass="9507">MFVGVDVAHPAPGDRHELSIASCVGTYDNSYVHYHPEISVQQKARRELVPLNVSMEELLKKYGHYNKRYPDNIFIFRDGLSEG</sequence>
<reference evidence="2 3" key="1">
    <citation type="journal article" date="2018" name="Gigascience">
        <title>Genomes of trombidid mites reveal novel predicted allergens and laterally-transferred genes associated with secondary metabolism.</title>
        <authorList>
            <person name="Dong X."/>
            <person name="Chaisiri K."/>
            <person name="Xia D."/>
            <person name="Armstrong S.D."/>
            <person name="Fang Y."/>
            <person name="Donnelly M.J."/>
            <person name="Kadowaki T."/>
            <person name="McGarry J.W."/>
            <person name="Darby A.C."/>
            <person name="Makepeace B.L."/>
        </authorList>
    </citation>
    <scope>NUCLEOTIDE SEQUENCE [LARGE SCALE GENOMIC DNA]</scope>
    <source>
        <strain evidence="2">UoL-UT</strain>
    </source>
</reference>
<dbReference type="STRING" id="299467.A0A443RSW0"/>
<evidence type="ECO:0000259" key="1">
    <source>
        <dbReference type="PROSITE" id="PS50822"/>
    </source>
</evidence>
<dbReference type="Gene3D" id="3.30.420.10">
    <property type="entry name" value="Ribonuclease H-like superfamily/Ribonuclease H"/>
    <property type="match status" value="1"/>
</dbReference>
<gene>
    <name evidence="2" type="ORF">B4U80_00301</name>
</gene>
<comment type="caution">
    <text evidence="2">The sequence shown here is derived from an EMBL/GenBank/DDBJ whole genome shotgun (WGS) entry which is preliminary data.</text>
</comment>
<dbReference type="InterPro" id="IPR003165">
    <property type="entry name" value="Piwi"/>
</dbReference>
<dbReference type="EMBL" id="NCKV01040783">
    <property type="protein sequence ID" value="RWS18367.1"/>
    <property type="molecule type" value="Genomic_DNA"/>
</dbReference>
<dbReference type="Pfam" id="PF02171">
    <property type="entry name" value="Piwi"/>
    <property type="match status" value="1"/>
</dbReference>
<dbReference type="InterPro" id="IPR012337">
    <property type="entry name" value="RNaseH-like_sf"/>
</dbReference>
<feature type="domain" description="Piwi" evidence="1">
    <location>
        <begin position="1"/>
        <end position="83"/>
    </location>
</feature>
<keyword evidence="3" id="KW-1185">Reference proteome</keyword>
<accession>A0A443RSW0</accession>
<dbReference type="AlphaFoldDB" id="A0A443RSW0"/>
<dbReference type="PROSITE" id="PS50822">
    <property type="entry name" value="PIWI"/>
    <property type="match status" value="1"/>
</dbReference>
<dbReference type="PANTHER" id="PTHR22891">
    <property type="entry name" value="EUKARYOTIC TRANSLATION INITIATION FACTOR 2C"/>
    <property type="match status" value="1"/>
</dbReference>
<dbReference type="VEuPathDB" id="VectorBase:LDEU013674"/>
<dbReference type="SUPFAM" id="SSF53098">
    <property type="entry name" value="Ribonuclease H-like"/>
    <property type="match status" value="1"/>
</dbReference>
<evidence type="ECO:0000313" key="3">
    <source>
        <dbReference type="Proteomes" id="UP000288716"/>
    </source>
</evidence>
<proteinExistence type="predicted"/>
<evidence type="ECO:0000313" key="2">
    <source>
        <dbReference type="EMBL" id="RWS18367.1"/>
    </source>
</evidence>
<dbReference type="Proteomes" id="UP000288716">
    <property type="component" value="Unassembled WGS sequence"/>
</dbReference>